<dbReference type="GO" id="GO:0006261">
    <property type="term" value="P:DNA-templated DNA replication"/>
    <property type="evidence" value="ECO:0007669"/>
    <property type="project" value="TreeGrafter"/>
</dbReference>
<comment type="similarity">
    <text evidence="7">Belongs to the DNA polymerase HolA subunit family.</text>
</comment>
<evidence type="ECO:0000256" key="7">
    <source>
        <dbReference type="ARBA" id="ARBA00034754"/>
    </source>
</evidence>
<comment type="catalytic activity">
    <reaction evidence="8">
        <text>DNA(n) + a 2'-deoxyribonucleoside 5'-triphosphate = DNA(n+1) + diphosphate</text>
        <dbReference type="Rhea" id="RHEA:22508"/>
        <dbReference type="Rhea" id="RHEA-COMP:17339"/>
        <dbReference type="Rhea" id="RHEA-COMP:17340"/>
        <dbReference type="ChEBI" id="CHEBI:33019"/>
        <dbReference type="ChEBI" id="CHEBI:61560"/>
        <dbReference type="ChEBI" id="CHEBI:173112"/>
        <dbReference type="EC" id="2.7.7.7"/>
    </reaction>
</comment>
<dbReference type="RefSeq" id="WP_084066801.1">
    <property type="nucleotide sequence ID" value="NZ_FWXY01000002.1"/>
</dbReference>
<dbReference type="Pfam" id="PF06144">
    <property type="entry name" value="DNA_pol3_delta"/>
    <property type="match status" value="1"/>
</dbReference>
<dbReference type="OrthoDB" id="5430039at2"/>
<keyword evidence="5" id="KW-0235">DNA replication</keyword>
<evidence type="ECO:0000256" key="9">
    <source>
        <dbReference type="SAM" id="MobiDB-lite"/>
    </source>
</evidence>
<dbReference type="STRING" id="1121400.SAMN02746065_102128"/>
<dbReference type="NCBIfam" id="TIGR01128">
    <property type="entry name" value="holA"/>
    <property type="match status" value="1"/>
</dbReference>
<dbReference type="InterPro" id="IPR008921">
    <property type="entry name" value="DNA_pol3_clamp-load_cplx_C"/>
</dbReference>
<dbReference type="GO" id="GO:0009360">
    <property type="term" value="C:DNA polymerase III complex"/>
    <property type="evidence" value="ECO:0007669"/>
    <property type="project" value="InterPro"/>
</dbReference>
<keyword evidence="3" id="KW-0808">Transferase</keyword>
<organism evidence="12 13">
    <name type="scientific">Desulfocicer vacuolatum DSM 3385</name>
    <dbReference type="NCBI Taxonomy" id="1121400"/>
    <lineage>
        <taxon>Bacteria</taxon>
        <taxon>Pseudomonadati</taxon>
        <taxon>Thermodesulfobacteriota</taxon>
        <taxon>Desulfobacteria</taxon>
        <taxon>Desulfobacterales</taxon>
        <taxon>Desulfobacteraceae</taxon>
        <taxon>Desulfocicer</taxon>
    </lineage>
</organism>
<feature type="region of interest" description="Disordered" evidence="9">
    <location>
        <begin position="329"/>
        <end position="361"/>
    </location>
</feature>
<dbReference type="Gene3D" id="3.40.50.300">
    <property type="entry name" value="P-loop containing nucleotide triphosphate hydrolases"/>
    <property type="match status" value="1"/>
</dbReference>
<keyword evidence="6" id="KW-0239">DNA-directed DNA polymerase</keyword>
<dbReference type="SUPFAM" id="SSF48019">
    <property type="entry name" value="post-AAA+ oligomerization domain-like"/>
    <property type="match status" value="2"/>
</dbReference>
<dbReference type="Pfam" id="PF21694">
    <property type="entry name" value="DNA_pol3_delta_C"/>
    <property type="match status" value="2"/>
</dbReference>
<dbReference type="InterPro" id="IPR027417">
    <property type="entry name" value="P-loop_NTPase"/>
</dbReference>
<evidence type="ECO:0000259" key="10">
    <source>
        <dbReference type="Pfam" id="PF06144"/>
    </source>
</evidence>
<dbReference type="GO" id="GO:0003677">
    <property type="term" value="F:DNA binding"/>
    <property type="evidence" value="ECO:0007669"/>
    <property type="project" value="InterPro"/>
</dbReference>
<dbReference type="Gene3D" id="1.10.8.60">
    <property type="match status" value="1"/>
</dbReference>
<keyword evidence="4" id="KW-0548">Nucleotidyltransferase</keyword>
<dbReference type="Gene3D" id="1.20.272.10">
    <property type="match status" value="1"/>
</dbReference>
<dbReference type="EMBL" id="FWXY01000002">
    <property type="protein sequence ID" value="SMC44340.1"/>
    <property type="molecule type" value="Genomic_DNA"/>
</dbReference>
<dbReference type="SUPFAM" id="SSF52540">
    <property type="entry name" value="P-loop containing nucleoside triphosphate hydrolases"/>
    <property type="match status" value="1"/>
</dbReference>
<dbReference type="InterPro" id="IPR010372">
    <property type="entry name" value="DNA_pol3_delta_N"/>
</dbReference>
<evidence type="ECO:0000256" key="1">
    <source>
        <dbReference type="ARBA" id="ARBA00012417"/>
    </source>
</evidence>
<feature type="domain" description="DNA polymerase III delta subunit-like C-terminal" evidence="11">
    <location>
        <begin position="232"/>
        <end position="292"/>
    </location>
</feature>
<evidence type="ECO:0000256" key="6">
    <source>
        <dbReference type="ARBA" id="ARBA00022932"/>
    </source>
</evidence>
<accession>A0A1W1Z7C2</accession>
<gene>
    <name evidence="12" type="ORF">SAMN02746065_102128</name>
</gene>
<protein>
    <recommendedName>
        <fullName evidence="2">DNA polymerase III subunit delta</fullName>
        <ecNumber evidence="1">2.7.7.7</ecNumber>
    </recommendedName>
</protein>
<reference evidence="12 13" key="1">
    <citation type="submission" date="2017-04" db="EMBL/GenBank/DDBJ databases">
        <authorList>
            <person name="Afonso C.L."/>
            <person name="Miller P.J."/>
            <person name="Scott M.A."/>
            <person name="Spackman E."/>
            <person name="Goraichik I."/>
            <person name="Dimitrov K.M."/>
            <person name="Suarez D.L."/>
            <person name="Swayne D.E."/>
        </authorList>
    </citation>
    <scope>NUCLEOTIDE SEQUENCE [LARGE SCALE GENOMIC DNA]</scope>
    <source>
        <strain evidence="12 13">DSM 3385</strain>
    </source>
</reference>
<evidence type="ECO:0000256" key="8">
    <source>
        <dbReference type="ARBA" id="ARBA00049244"/>
    </source>
</evidence>
<name>A0A1W1Z7C2_9BACT</name>
<evidence type="ECO:0000313" key="13">
    <source>
        <dbReference type="Proteomes" id="UP000192418"/>
    </source>
</evidence>
<feature type="compositionally biased region" description="Basic residues" evidence="9">
    <location>
        <begin position="339"/>
        <end position="351"/>
    </location>
</feature>
<dbReference type="GO" id="GO:0003887">
    <property type="term" value="F:DNA-directed DNA polymerase activity"/>
    <property type="evidence" value="ECO:0007669"/>
    <property type="project" value="UniProtKB-KW"/>
</dbReference>
<evidence type="ECO:0000313" key="12">
    <source>
        <dbReference type="EMBL" id="SMC44340.1"/>
    </source>
</evidence>
<dbReference type="InterPro" id="IPR048466">
    <property type="entry name" value="DNA_pol3_delta-like_C"/>
</dbReference>
<keyword evidence="13" id="KW-1185">Reference proteome</keyword>
<dbReference type="InterPro" id="IPR005790">
    <property type="entry name" value="DNA_polIII_delta"/>
</dbReference>
<dbReference type="PANTHER" id="PTHR34388:SF1">
    <property type="entry name" value="DNA POLYMERASE III SUBUNIT DELTA"/>
    <property type="match status" value="1"/>
</dbReference>
<dbReference type="AlphaFoldDB" id="A0A1W1Z7C2"/>
<evidence type="ECO:0000256" key="2">
    <source>
        <dbReference type="ARBA" id="ARBA00017703"/>
    </source>
</evidence>
<feature type="domain" description="DNA polymerase III delta N-terminal" evidence="10">
    <location>
        <begin position="30"/>
        <end position="148"/>
    </location>
</feature>
<dbReference type="EC" id="2.7.7.7" evidence="1"/>
<evidence type="ECO:0000259" key="11">
    <source>
        <dbReference type="Pfam" id="PF21694"/>
    </source>
</evidence>
<sequence>MAEIKHTDLAQWLNTTPFDELPQVYLVHGDAFLCRKIFDAVLDVLLPKEQRSLGYDFLDGDEARLPVIVQRLSTYSMMQDRLVVAAKEVPLFSTDRQSGMTPEDFDALQHLMEKGIPAGHYLLITTPQADRRRTLFKAFREYGLVVDCTVAKGSRKADKTEQTALMRTLMEQVLAPVQKGIDGRAFTLLTDLVGFDPATLVDNLEKLVAFIGDRPGITATDVQSVVERTRKDAIFEFTNAVADRNVSSALFYFHALTREGAHPLQFLKALGNQIRKITRVKDFVDSCRAPGQMVWHPGQSYQQFSRITLPAVVKADELMVKKLEEWEDQLPPQGESKPSGKKKKAVAKKKKTASDLAMAPNPKNPYPIYQTFLKSDNFTQKELIHILMALGELDYQLKSSNAHPHILLENLIVRICTGMALT</sequence>
<feature type="domain" description="DNA polymerase III delta subunit-like C-terminal" evidence="11">
    <location>
        <begin position="364"/>
        <end position="414"/>
    </location>
</feature>
<dbReference type="Proteomes" id="UP000192418">
    <property type="component" value="Unassembled WGS sequence"/>
</dbReference>
<evidence type="ECO:0000256" key="3">
    <source>
        <dbReference type="ARBA" id="ARBA00022679"/>
    </source>
</evidence>
<evidence type="ECO:0000256" key="4">
    <source>
        <dbReference type="ARBA" id="ARBA00022695"/>
    </source>
</evidence>
<dbReference type="PANTHER" id="PTHR34388">
    <property type="entry name" value="DNA POLYMERASE III SUBUNIT DELTA"/>
    <property type="match status" value="1"/>
</dbReference>
<proteinExistence type="inferred from homology"/>
<evidence type="ECO:0000256" key="5">
    <source>
        <dbReference type="ARBA" id="ARBA00022705"/>
    </source>
</evidence>